<comment type="caution">
    <text evidence="2">The sequence shown here is derived from an EMBL/GenBank/DDBJ whole genome shotgun (WGS) entry which is preliminary data.</text>
</comment>
<sequence>MSRTYAIPDLHGRLDLLNRAIEAVTRHARGMASTIVTLGDYVDRGPESRQVIERLMSWRPNEFKLVNLKGNHEAMMCAVCDNRAELDWWIRNGGGETLASYNQSPALPDLRAIPADHLHWIANLPLMHVDRHRIFVHAAVDPKAPLEQQNEETLLWRRYPDGADVGHGRRYVVHGHHANARAPIAGKHKTNLDGLAWKTGRLVIGVFEDDRPGGASEYLEVLGREM</sequence>
<protein>
    <recommendedName>
        <fullName evidence="1">Calcineurin-like phosphoesterase domain-containing protein</fullName>
    </recommendedName>
</protein>
<dbReference type="InterPro" id="IPR004843">
    <property type="entry name" value="Calcineurin-like_PHP"/>
</dbReference>
<organism evidence="2 3">
    <name type="scientific">Bradyrhizobium jicamae</name>
    <dbReference type="NCBI Taxonomy" id="280332"/>
    <lineage>
        <taxon>Bacteria</taxon>
        <taxon>Pseudomonadati</taxon>
        <taxon>Pseudomonadota</taxon>
        <taxon>Alphaproteobacteria</taxon>
        <taxon>Hyphomicrobiales</taxon>
        <taxon>Nitrobacteraceae</taxon>
        <taxon>Bradyrhizobium</taxon>
    </lineage>
</organism>
<gene>
    <name evidence="2" type="ORF">CQ12_04265</name>
</gene>
<dbReference type="EMBL" id="LLXZ01000215">
    <property type="protein sequence ID" value="KRQ94852.1"/>
    <property type="molecule type" value="Genomic_DNA"/>
</dbReference>
<dbReference type="STRING" id="280332.CQ12_04265"/>
<proteinExistence type="predicted"/>
<dbReference type="GO" id="GO:0016791">
    <property type="term" value="F:phosphatase activity"/>
    <property type="evidence" value="ECO:0007669"/>
    <property type="project" value="TreeGrafter"/>
</dbReference>
<dbReference type="SUPFAM" id="SSF56300">
    <property type="entry name" value="Metallo-dependent phosphatases"/>
    <property type="match status" value="1"/>
</dbReference>
<feature type="domain" description="Calcineurin-like phosphoesterase" evidence="1">
    <location>
        <begin position="3"/>
        <end position="180"/>
    </location>
</feature>
<dbReference type="Proteomes" id="UP000050863">
    <property type="component" value="Unassembled WGS sequence"/>
</dbReference>
<dbReference type="GO" id="GO:0008803">
    <property type="term" value="F:bis(5'-nucleosyl)-tetraphosphatase (symmetrical) activity"/>
    <property type="evidence" value="ECO:0007669"/>
    <property type="project" value="TreeGrafter"/>
</dbReference>
<dbReference type="RefSeq" id="WP_057840323.1">
    <property type="nucleotide sequence ID" value="NZ_LLXZ01000215.1"/>
</dbReference>
<dbReference type="Pfam" id="PF00149">
    <property type="entry name" value="Metallophos"/>
    <property type="match status" value="1"/>
</dbReference>
<evidence type="ECO:0000313" key="2">
    <source>
        <dbReference type="EMBL" id="KRQ94852.1"/>
    </source>
</evidence>
<accession>A0A0R3KNJ3</accession>
<dbReference type="CDD" id="cd00144">
    <property type="entry name" value="MPP_PPP_family"/>
    <property type="match status" value="1"/>
</dbReference>
<evidence type="ECO:0000313" key="3">
    <source>
        <dbReference type="Proteomes" id="UP000050863"/>
    </source>
</evidence>
<name>A0A0R3KNJ3_9BRAD</name>
<dbReference type="GO" id="GO:0110154">
    <property type="term" value="P:RNA decapping"/>
    <property type="evidence" value="ECO:0007669"/>
    <property type="project" value="TreeGrafter"/>
</dbReference>
<dbReference type="PANTHER" id="PTHR42850">
    <property type="entry name" value="METALLOPHOSPHOESTERASE"/>
    <property type="match status" value="1"/>
</dbReference>
<dbReference type="InterPro" id="IPR050126">
    <property type="entry name" value="Ap4A_hydrolase"/>
</dbReference>
<dbReference type="InterPro" id="IPR029052">
    <property type="entry name" value="Metallo-depent_PP-like"/>
</dbReference>
<evidence type="ECO:0000259" key="1">
    <source>
        <dbReference type="Pfam" id="PF00149"/>
    </source>
</evidence>
<dbReference type="PANTHER" id="PTHR42850:SF4">
    <property type="entry name" value="ZINC-DEPENDENT ENDOPOLYPHOSPHATASE"/>
    <property type="match status" value="1"/>
</dbReference>
<keyword evidence="3" id="KW-1185">Reference proteome</keyword>
<reference evidence="2 3" key="1">
    <citation type="submission" date="2014-03" db="EMBL/GenBank/DDBJ databases">
        <title>Bradyrhizobium valentinum sp. nov., isolated from effective nodules of Lupinus mariae-josephae, a lupine endemic of basic-lime soils in Eastern Spain.</title>
        <authorList>
            <person name="Duran D."/>
            <person name="Rey L."/>
            <person name="Navarro A."/>
            <person name="Busquets A."/>
            <person name="Imperial J."/>
            <person name="Ruiz-Argueso T."/>
        </authorList>
    </citation>
    <scope>NUCLEOTIDE SEQUENCE [LARGE SCALE GENOMIC DNA]</scope>
    <source>
        <strain evidence="2 3">PAC68</strain>
    </source>
</reference>
<dbReference type="GO" id="GO:0005737">
    <property type="term" value="C:cytoplasm"/>
    <property type="evidence" value="ECO:0007669"/>
    <property type="project" value="TreeGrafter"/>
</dbReference>
<dbReference type="Gene3D" id="3.60.21.10">
    <property type="match status" value="1"/>
</dbReference>
<dbReference type="AlphaFoldDB" id="A0A0R3KNJ3"/>